<feature type="compositionally biased region" description="Low complexity" evidence="2">
    <location>
        <begin position="381"/>
        <end position="392"/>
    </location>
</feature>
<evidence type="ECO:0000256" key="3">
    <source>
        <dbReference type="SAM" id="SignalP"/>
    </source>
</evidence>
<accession>A0AAD8X6C2</accession>
<dbReference type="GO" id="GO:0003723">
    <property type="term" value="F:RNA binding"/>
    <property type="evidence" value="ECO:0007669"/>
    <property type="project" value="UniProtKB-UniRule"/>
</dbReference>
<evidence type="ECO:0000259" key="4">
    <source>
        <dbReference type="PROSITE" id="PS50102"/>
    </source>
</evidence>
<organism evidence="5 6">
    <name type="scientific">Lolium multiflorum</name>
    <name type="common">Italian ryegrass</name>
    <name type="synonym">Lolium perenne subsp. multiflorum</name>
    <dbReference type="NCBI Taxonomy" id="4521"/>
    <lineage>
        <taxon>Eukaryota</taxon>
        <taxon>Viridiplantae</taxon>
        <taxon>Streptophyta</taxon>
        <taxon>Embryophyta</taxon>
        <taxon>Tracheophyta</taxon>
        <taxon>Spermatophyta</taxon>
        <taxon>Magnoliopsida</taxon>
        <taxon>Liliopsida</taxon>
        <taxon>Poales</taxon>
        <taxon>Poaceae</taxon>
        <taxon>BOP clade</taxon>
        <taxon>Pooideae</taxon>
        <taxon>Poodae</taxon>
        <taxon>Poeae</taxon>
        <taxon>Poeae Chloroplast Group 2 (Poeae type)</taxon>
        <taxon>Loliodinae</taxon>
        <taxon>Loliinae</taxon>
        <taxon>Lolium</taxon>
    </lineage>
</organism>
<dbReference type="Proteomes" id="UP001231189">
    <property type="component" value="Unassembled WGS sequence"/>
</dbReference>
<dbReference type="SMART" id="SM00360">
    <property type="entry name" value="RRM"/>
    <property type="match status" value="2"/>
</dbReference>
<dbReference type="EMBL" id="JAUUTY010000001">
    <property type="protein sequence ID" value="KAK1698658.1"/>
    <property type="molecule type" value="Genomic_DNA"/>
</dbReference>
<proteinExistence type="predicted"/>
<dbReference type="Gene3D" id="3.30.70.330">
    <property type="match status" value="2"/>
</dbReference>
<sequence length="697" mass="74509">MAGGHDNLGCCGLLDCLCGLLQIFLDPPSRAEPPGPSSSQVGRTRSPWDAATSSDPPLARERRYDYRVHGLSPSPVARSSPDLHSRYSQAATTSSSRDVSTSSSGTTVAARGLRSDGRVGNPSPVAWNSPDLRSRYPQADNHYPTVARNLTAQQNGMAGGIEDDDDDDDDCVIVAEKGEVACRDFPHSRHLCSNMPFGSTSHSKHCTMCYCFVCDAPAPCSYWGKGLSVDDHCHATDKETKWKTLREAFKQRSNGSGISNGQSSQISHRLPLTASALRAHSAAGAGRGTINAHATQISHPVTPTVSAARAQPAAGAGRGTSNARTALVTHPVEATVSPARSYSSVRTGTGTSNAHTSQITPVEPTVGATRAYSAARFGRGTSNTTTSQTTHSAEQTVSAPRVYPGARVRRDSSNAHSAPEGTTVYVGNLPGRIDNETLKLTFQHAGVVLISKVIYDRETGQSRGFAYVTMNTVQEAETAVRMYNGSMVYGRPLTVNITAPRGSPRVDTARSQSVSPFKIFICNLPTQVDRPRLEELFSKHGKVVDARVIYERQGEDWCSRGFGFVTMATEEEMNSVIRALNKQVLEGHALKVKVARDMRPQQGRLSPSNQTPLQNSTSQNQNTHTSVRASPNAAPSVSATGAGSGTSNARAAQVTHRLHPTVSAPREQDSSLDGMGAHVAGWPPELRHLLAIARENT</sequence>
<protein>
    <recommendedName>
        <fullName evidence="4">RRM domain-containing protein</fullName>
    </recommendedName>
</protein>
<feature type="region of interest" description="Disordered" evidence="2">
    <location>
        <begin position="338"/>
        <end position="358"/>
    </location>
</feature>
<feature type="compositionally biased region" description="Low complexity" evidence="2">
    <location>
        <begin position="633"/>
        <end position="652"/>
    </location>
</feature>
<keyword evidence="3" id="KW-0732">Signal</keyword>
<dbReference type="InterPro" id="IPR035979">
    <property type="entry name" value="RBD_domain_sf"/>
</dbReference>
<dbReference type="Pfam" id="PF00076">
    <property type="entry name" value="RRM_1"/>
    <property type="match status" value="2"/>
</dbReference>
<feature type="signal peptide" evidence="3">
    <location>
        <begin position="1"/>
        <end position="31"/>
    </location>
</feature>
<dbReference type="SUPFAM" id="SSF54928">
    <property type="entry name" value="RNA-binding domain, RBD"/>
    <property type="match status" value="2"/>
</dbReference>
<evidence type="ECO:0000313" key="5">
    <source>
        <dbReference type="EMBL" id="KAK1698658.1"/>
    </source>
</evidence>
<comment type="caution">
    <text evidence="5">The sequence shown here is derived from an EMBL/GenBank/DDBJ whole genome shotgun (WGS) entry which is preliminary data.</text>
</comment>
<dbReference type="PANTHER" id="PTHR33443">
    <property type="entry name" value="ZGC:112980"/>
    <property type="match status" value="1"/>
</dbReference>
<dbReference type="InterPro" id="IPR000504">
    <property type="entry name" value="RRM_dom"/>
</dbReference>
<dbReference type="InterPro" id="IPR053234">
    <property type="entry name" value="RPM1_Interactor"/>
</dbReference>
<feature type="region of interest" description="Disordered" evidence="2">
    <location>
        <begin position="303"/>
        <end position="322"/>
    </location>
</feature>
<keyword evidence="1" id="KW-0694">RNA-binding</keyword>
<feature type="domain" description="RRM" evidence="4">
    <location>
        <begin position="422"/>
        <end position="500"/>
    </location>
</feature>
<reference evidence="5" key="1">
    <citation type="submission" date="2023-07" db="EMBL/GenBank/DDBJ databases">
        <title>A chromosome-level genome assembly of Lolium multiflorum.</title>
        <authorList>
            <person name="Chen Y."/>
            <person name="Copetti D."/>
            <person name="Kolliker R."/>
            <person name="Studer B."/>
        </authorList>
    </citation>
    <scope>NUCLEOTIDE SEQUENCE</scope>
    <source>
        <strain evidence="5">02402/16</strain>
        <tissue evidence="5">Leaf</tissue>
    </source>
</reference>
<feature type="compositionally biased region" description="Basic and acidic residues" evidence="2">
    <location>
        <begin position="58"/>
        <end position="68"/>
    </location>
</feature>
<feature type="compositionally biased region" description="Low complexity" evidence="2">
    <location>
        <begin position="90"/>
        <end position="112"/>
    </location>
</feature>
<dbReference type="PANTHER" id="PTHR33443:SF13">
    <property type="entry name" value="RRM DOMAIN-CONTAINING PROTEIN"/>
    <property type="match status" value="1"/>
</dbReference>
<keyword evidence="6" id="KW-1185">Reference proteome</keyword>
<feature type="domain" description="RRM" evidence="4">
    <location>
        <begin position="517"/>
        <end position="597"/>
    </location>
</feature>
<feature type="compositionally biased region" description="Polar residues" evidence="2">
    <location>
        <begin position="603"/>
        <end position="629"/>
    </location>
</feature>
<feature type="chain" id="PRO_5042267672" description="RRM domain-containing protein" evidence="3">
    <location>
        <begin position="32"/>
        <end position="697"/>
    </location>
</feature>
<dbReference type="AlphaFoldDB" id="A0AAD8X6C2"/>
<evidence type="ECO:0000256" key="1">
    <source>
        <dbReference type="PROSITE-ProRule" id="PRU00176"/>
    </source>
</evidence>
<feature type="region of interest" description="Disordered" evidence="2">
    <location>
        <begin position="597"/>
        <end position="654"/>
    </location>
</feature>
<evidence type="ECO:0000313" key="6">
    <source>
        <dbReference type="Proteomes" id="UP001231189"/>
    </source>
</evidence>
<dbReference type="InterPro" id="IPR012677">
    <property type="entry name" value="Nucleotide-bd_a/b_plait_sf"/>
</dbReference>
<evidence type="ECO:0000256" key="2">
    <source>
        <dbReference type="SAM" id="MobiDB-lite"/>
    </source>
</evidence>
<feature type="region of interest" description="Disordered" evidence="2">
    <location>
        <begin position="379"/>
        <end position="398"/>
    </location>
</feature>
<name>A0AAD8X6C2_LOLMU</name>
<gene>
    <name evidence="5" type="ORF">QYE76_015355</name>
</gene>
<dbReference type="PROSITE" id="PS50102">
    <property type="entry name" value="RRM"/>
    <property type="match status" value="2"/>
</dbReference>
<feature type="region of interest" description="Disordered" evidence="2">
    <location>
        <begin position="29"/>
        <end position="137"/>
    </location>
</feature>